<comment type="caution">
    <text evidence="1">Lacks conserved residue(s) required for the propagation of feature annotation.</text>
</comment>
<dbReference type="Proteomes" id="UP001331761">
    <property type="component" value="Unassembled WGS sequence"/>
</dbReference>
<feature type="disulfide bond" evidence="1">
    <location>
        <begin position="24"/>
        <end position="58"/>
    </location>
</feature>
<organism evidence="4 5">
    <name type="scientific">Trichostrongylus colubriformis</name>
    <name type="common">Black scour worm</name>
    <dbReference type="NCBI Taxonomy" id="6319"/>
    <lineage>
        <taxon>Eukaryota</taxon>
        <taxon>Metazoa</taxon>
        <taxon>Ecdysozoa</taxon>
        <taxon>Nematoda</taxon>
        <taxon>Chromadorea</taxon>
        <taxon>Rhabditida</taxon>
        <taxon>Rhabditina</taxon>
        <taxon>Rhabditomorpha</taxon>
        <taxon>Strongyloidea</taxon>
        <taxon>Trichostrongylidae</taxon>
        <taxon>Trichostrongylus</taxon>
    </lineage>
</organism>
<feature type="signal peptide" evidence="2">
    <location>
        <begin position="1"/>
        <end position="22"/>
    </location>
</feature>
<keyword evidence="2" id="KW-0732">Signal</keyword>
<evidence type="ECO:0000256" key="1">
    <source>
        <dbReference type="PROSITE-ProRule" id="PRU01005"/>
    </source>
</evidence>
<evidence type="ECO:0000256" key="2">
    <source>
        <dbReference type="SAM" id="SignalP"/>
    </source>
</evidence>
<evidence type="ECO:0000259" key="3">
    <source>
        <dbReference type="PROSITE" id="PS51670"/>
    </source>
</evidence>
<protein>
    <recommendedName>
        <fullName evidence="3">ShKT domain-containing protein</fullName>
    </recommendedName>
</protein>
<accession>A0AAN8INW4</accession>
<name>A0AAN8INW4_TRICO</name>
<dbReference type="PROSITE" id="PS51670">
    <property type="entry name" value="SHKT"/>
    <property type="match status" value="1"/>
</dbReference>
<evidence type="ECO:0000313" key="4">
    <source>
        <dbReference type="EMBL" id="KAK5977808.1"/>
    </source>
</evidence>
<evidence type="ECO:0000313" key="5">
    <source>
        <dbReference type="Proteomes" id="UP001331761"/>
    </source>
</evidence>
<proteinExistence type="predicted"/>
<dbReference type="Pfam" id="PF01549">
    <property type="entry name" value="ShK"/>
    <property type="match status" value="1"/>
</dbReference>
<dbReference type="Gene3D" id="1.10.10.1870">
    <property type="entry name" value="ShTK domain-like"/>
    <property type="match status" value="1"/>
</dbReference>
<dbReference type="EMBL" id="WIXE01010152">
    <property type="protein sequence ID" value="KAK5977808.1"/>
    <property type="molecule type" value="Genomic_DNA"/>
</dbReference>
<gene>
    <name evidence="4" type="ORF">GCK32_003833</name>
</gene>
<sequence length="58" mass="6245">MLQRILAILCVIAVVTLVFTEAACKDELGSHCAVFRSFCFDSKYAALKPKCAATCGLC</sequence>
<keyword evidence="5" id="KW-1185">Reference proteome</keyword>
<reference evidence="4 5" key="1">
    <citation type="submission" date="2019-10" db="EMBL/GenBank/DDBJ databases">
        <title>Assembly and Annotation for the nematode Trichostrongylus colubriformis.</title>
        <authorList>
            <person name="Martin J."/>
        </authorList>
    </citation>
    <scope>NUCLEOTIDE SEQUENCE [LARGE SCALE GENOMIC DNA]</scope>
    <source>
        <strain evidence="4">G859</strain>
        <tissue evidence="4">Whole worm</tissue>
    </source>
</reference>
<comment type="caution">
    <text evidence="4">The sequence shown here is derived from an EMBL/GenBank/DDBJ whole genome shotgun (WGS) entry which is preliminary data.</text>
</comment>
<dbReference type="InterPro" id="IPR003582">
    <property type="entry name" value="ShKT_dom"/>
</dbReference>
<feature type="chain" id="PRO_5043015581" description="ShKT domain-containing protein" evidence="2">
    <location>
        <begin position="23"/>
        <end position="58"/>
    </location>
</feature>
<keyword evidence="1" id="KW-1015">Disulfide bond</keyword>
<dbReference type="AlphaFoldDB" id="A0AAN8INW4"/>
<feature type="domain" description="ShKT" evidence="3">
    <location>
        <begin position="24"/>
        <end position="58"/>
    </location>
</feature>